<dbReference type="AlphaFoldDB" id="A0A6B9V6M1"/>
<dbReference type="EMBL" id="CP031001">
    <property type="protein sequence ID" value="QHN76058.1"/>
    <property type="molecule type" value="Genomic_DNA"/>
</dbReference>
<evidence type="ECO:0000313" key="2">
    <source>
        <dbReference type="Proteomes" id="UP000464620"/>
    </source>
</evidence>
<name>A0A6B9V6M1_ARAHY</name>
<organism evidence="1 2">
    <name type="scientific">Arachis hypogaea</name>
    <name type="common">Peanut</name>
    <dbReference type="NCBI Taxonomy" id="3818"/>
    <lineage>
        <taxon>Eukaryota</taxon>
        <taxon>Viridiplantae</taxon>
        <taxon>Streptophyta</taxon>
        <taxon>Embryophyta</taxon>
        <taxon>Tracheophyta</taxon>
        <taxon>Spermatophyta</taxon>
        <taxon>Magnoliopsida</taxon>
        <taxon>eudicotyledons</taxon>
        <taxon>Gunneridae</taxon>
        <taxon>Pentapetalae</taxon>
        <taxon>rosids</taxon>
        <taxon>fabids</taxon>
        <taxon>Fabales</taxon>
        <taxon>Fabaceae</taxon>
        <taxon>Papilionoideae</taxon>
        <taxon>50 kb inversion clade</taxon>
        <taxon>dalbergioids sensu lato</taxon>
        <taxon>Dalbergieae</taxon>
        <taxon>Pterocarpus clade</taxon>
        <taxon>Arachis</taxon>
    </lineage>
</organism>
<accession>A0A6B9V6M1</accession>
<reference evidence="1 2" key="1">
    <citation type="submission" date="2020-01" db="EMBL/GenBank/DDBJ databases">
        <title>Genome sequence of Arachis hypogaea, cultivar Shitouqi.</title>
        <authorList>
            <person name="Zhuang W."/>
            <person name="Chen H."/>
            <person name="Varshney R."/>
            <person name="Wang D."/>
            <person name="Ming R."/>
        </authorList>
    </citation>
    <scope>NUCLEOTIDE SEQUENCE [LARGE SCALE GENOMIC DNA]</scope>
    <source>
        <tissue evidence="1">Young leaf</tissue>
    </source>
</reference>
<sequence length="79" mass="9170">MKILISLAGKVADYTVGAIGRDETKHRVQNERRDLKKIEGRVLKWLDDADEAIGTAATKNLGFWFRIFIALLQRDNWRR</sequence>
<gene>
    <name evidence="1" type="ORF">DS421_19g640660</name>
</gene>
<protein>
    <submittedName>
        <fullName evidence="1">Uncharacterized protein</fullName>
    </submittedName>
</protein>
<evidence type="ECO:0000313" key="1">
    <source>
        <dbReference type="EMBL" id="QHN76058.1"/>
    </source>
</evidence>
<proteinExistence type="predicted"/>
<dbReference type="Proteomes" id="UP000464620">
    <property type="component" value="Chromosome B09"/>
</dbReference>